<dbReference type="InterPro" id="IPR000742">
    <property type="entry name" value="EGF"/>
</dbReference>
<evidence type="ECO:0000256" key="1">
    <source>
        <dbReference type="ARBA" id="ARBA00022536"/>
    </source>
</evidence>
<dbReference type="PANTHER" id="PTHR24049:SF22">
    <property type="entry name" value="DROSOPHILA CRUMBS HOMOLOG"/>
    <property type="match status" value="1"/>
</dbReference>
<feature type="disulfide bond" evidence="5">
    <location>
        <begin position="234"/>
        <end position="243"/>
    </location>
</feature>
<dbReference type="Gene3D" id="2.10.25.10">
    <property type="entry name" value="Laminin"/>
    <property type="match status" value="7"/>
</dbReference>
<evidence type="ECO:0000313" key="7">
    <source>
        <dbReference type="EMBL" id="CAF4293889.1"/>
    </source>
</evidence>
<keyword evidence="1 5" id="KW-0245">EGF-like domain</keyword>
<keyword evidence="2" id="KW-0732">Signal</keyword>
<dbReference type="InterPro" id="IPR051022">
    <property type="entry name" value="Notch_Cell-Fate_Det"/>
</dbReference>
<dbReference type="GO" id="GO:0032991">
    <property type="term" value="C:protein-containing complex"/>
    <property type="evidence" value="ECO:0007669"/>
    <property type="project" value="TreeGrafter"/>
</dbReference>
<feature type="disulfide bond" evidence="5">
    <location>
        <begin position="95"/>
        <end position="104"/>
    </location>
</feature>
<dbReference type="InterPro" id="IPR001881">
    <property type="entry name" value="EGF-like_Ca-bd_dom"/>
</dbReference>
<accession>A0A8S2TQN3</accession>
<feature type="domain" description="EGF-like" evidence="6">
    <location>
        <begin position="146"/>
        <end position="185"/>
    </location>
</feature>
<keyword evidence="3" id="KW-0677">Repeat</keyword>
<dbReference type="GO" id="GO:0005886">
    <property type="term" value="C:plasma membrane"/>
    <property type="evidence" value="ECO:0007669"/>
    <property type="project" value="TreeGrafter"/>
</dbReference>
<feature type="disulfide bond" evidence="5">
    <location>
        <begin position="175"/>
        <end position="184"/>
    </location>
</feature>
<proteinExistence type="predicted"/>
<dbReference type="PROSITE" id="PS50026">
    <property type="entry name" value="EGF_3"/>
    <property type="match status" value="7"/>
</dbReference>
<sequence length="334" mass="36148">MNGGICQPANSNIGYQCACSAGFTGLQCETRNACTSNPCLNGATCIPNVMGGFTCECLPSFTGLRCEDQDGCSTQPCKNRGVCANLAGGSYECQCRTGFEGPTCEQMDICGVKNPCICGTCQNDPYSPQGFRCFCPAGYSGNRCEKFLNCLDAGEECMNGGTCMQRPLGDYVCSCPYPYCGLRCQSQRPSCGIIHTLAPTTTPSNGVSLCSASQCNNHGICHEASYGKGIQCYCSTGWSGSRCQYSLSCKDIHQCRNGGVCRELTEDISICHCSAQFWGERCEYAYESWSGTGFHEQQQQHTSNQYNHIDPSATNLVKKSVSNKTKKRKQTNKI</sequence>
<dbReference type="PRINTS" id="PR00010">
    <property type="entry name" value="EGFBLOOD"/>
</dbReference>
<dbReference type="SMART" id="SM00179">
    <property type="entry name" value="EGF_CA"/>
    <property type="match status" value="4"/>
</dbReference>
<dbReference type="CDD" id="cd00054">
    <property type="entry name" value="EGF_CA"/>
    <property type="match status" value="2"/>
</dbReference>
<comment type="caution">
    <text evidence="7">The sequence shown here is derived from an EMBL/GenBank/DDBJ whole genome shotgun (WGS) entry which is preliminary data.</text>
</comment>
<feature type="domain" description="EGF-like" evidence="6">
    <location>
        <begin position="245"/>
        <end position="283"/>
    </location>
</feature>
<feature type="disulfide bond" evidence="5">
    <location>
        <begin position="19"/>
        <end position="28"/>
    </location>
</feature>
<dbReference type="AlphaFoldDB" id="A0A8S2TQN3"/>
<feature type="disulfide bond" evidence="5">
    <location>
        <begin position="135"/>
        <end position="144"/>
    </location>
</feature>
<comment type="caution">
    <text evidence="5">Lacks conserved residue(s) required for the propagation of feature annotation.</text>
</comment>
<feature type="disulfide bond" evidence="5">
    <location>
        <begin position="215"/>
        <end position="232"/>
    </location>
</feature>
<dbReference type="PROSITE" id="PS01186">
    <property type="entry name" value="EGF_2"/>
    <property type="match status" value="5"/>
</dbReference>
<evidence type="ECO:0000313" key="8">
    <source>
        <dbReference type="Proteomes" id="UP000681720"/>
    </source>
</evidence>
<feature type="disulfide bond" evidence="5">
    <location>
        <begin position="116"/>
        <end position="133"/>
    </location>
</feature>
<feature type="domain" description="EGF-like" evidence="6">
    <location>
        <begin position="206"/>
        <end position="244"/>
    </location>
</feature>
<dbReference type="FunFam" id="2.10.25.10:FF:000066">
    <property type="entry name" value="FAT atypical cadherin 4"/>
    <property type="match status" value="1"/>
</dbReference>
<reference evidence="7" key="1">
    <citation type="submission" date="2021-02" db="EMBL/GenBank/DDBJ databases">
        <authorList>
            <person name="Nowell W R."/>
        </authorList>
    </citation>
    <scope>NUCLEOTIDE SEQUENCE</scope>
</reference>
<feature type="domain" description="EGF-like" evidence="6">
    <location>
        <begin position="68"/>
        <end position="105"/>
    </location>
</feature>
<dbReference type="PANTHER" id="PTHR24049">
    <property type="entry name" value="CRUMBS FAMILY MEMBER"/>
    <property type="match status" value="1"/>
</dbReference>
<evidence type="ECO:0000256" key="2">
    <source>
        <dbReference type="ARBA" id="ARBA00022729"/>
    </source>
</evidence>
<dbReference type="PROSITE" id="PS00022">
    <property type="entry name" value="EGF_1"/>
    <property type="match status" value="7"/>
</dbReference>
<name>A0A8S2TQN3_9BILA</name>
<dbReference type="Proteomes" id="UP000681720">
    <property type="component" value="Unassembled WGS sequence"/>
</dbReference>
<dbReference type="SMART" id="SM00181">
    <property type="entry name" value="EGF"/>
    <property type="match status" value="7"/>
</dbReference>
<gene>
    <name evidence="7" type="ORF">GIL414_LOCUS25530</name>
</gene>
<dbReference type="Pfam" id="PF00008">
    <property type="entry name" value="EGF"/>
    <property type="match status" value="3"/>
</dbReference>
<keyword evidence="4 5" id="KW-1015">Disulfide bond</keyword>
<feature type="domain" description="EGF-like" evidence="6">
    <location>
        <begin position="1"/>
        <end position="29"/>
    </location>
</feature>
<evidence type="ECO:0000256" key="4">
    <source>
        <dbReference type="ARBA" id="ARBA00023157"/>
    </source>
</evidence>
<feature type="disulfide bond" evidence="5">
    <location>
        <begin position="57"/>
        <end position="66"/>
    </location>
</feature>
<dbReference type="GO" id="GO:0007157">
    <property type="term" value="P:heterophilic cell-cell adhesion via plasma membrane cell adhesion molecules"/>
    <property type="evidence" value="ECO:0007669"/>
    <property type="project" value="TreeGrafter"/>
</dbReference>
<protein>
    <recommendedName>
        <fullName evidence="6">EGF-like domain-containing protein</fullName>
    </recommendedName>
</protein>
<dbReference type="GO" id="GO:0005509">
    <property type="term" value="F:calcium ion binding"/>
    <property type="evidence" value="ECO:0007669"/>
    <property type="project" value="InterPro"/>
</dbReference>
<evidence type="ECO:0000259" key="6">
    <source>
        <dbReference type="PROSITE" id="PS50026"/>
    </source>
</evidence>
<feature type="domain" description="EGF-like" evidence="6">
    <location>
        <begin position="30"/>
        <end position="67"/>
    </location>
</feature>
<dbReference type="SUPFAM" id="SSF57196">
    <property type="entry name" value="EGF/Laminin"/>
    <property type="match status" value="6"/>
</dbReference>
<dbReference type="EMBL" id="CAJOBJ010034871">
    <property type="protein sequence ID" value="CAF4293889.1"/>
    <property type="molecule type" value="Genomic_DNA"/>
</dbReference>
<evidence type="ECO:0000256" key="5">
    <source>
        <dbReference type="PROSITE-ProRule" id="PRU00076"/>
    </source>
</evidence>
<feature type="domain" description="EGF-like" evidence="6">
    <location>
        <begin position="106"/>
        <end position="145"/>
    </location>
</feature>
<feature type="disulfide bond" evidence="5">
    <location>
        <begin position="273"/>
        <end position="282"/>
    </location>
</feature>
<dbReference type="FunFam" id="2.10.25.10:FF:000525">
    <property type="entry name" value="Fat-like cadherin-related tumor suppressor homolog"/>
    <property type="match status" value="1"/>
</dbReference>
<organism evidence="7 8">
    <name type="scientific">Rotaria magnacalcarata</name>
    <dbReference type="NCBI Taxonomy" id="392030"/>
    <lineage>
        <taxon>Eukaryota</taxon>
        <taxon>Metazoa</taxon>
        <taxon>Spiralia</taxon>
        <taxon>Gnathifera</taxon>
        <taxon>Rotifera</taxon>
        <taxon>Eurotatoria</taxon>
        <taxon>Bdelloidea</taxon>
        <taxon>Philodinida</taxon>
        <taxon>Philodinidae</taxon>
        <taxon>Rotaria</taxon>
    </lineage>
</organism>
<evidence type="ECO:0000256" key="3">
    <source>
        <dbReference type="ARBA" id="ARBA00022737"/>
    </source>
</evidence>
<dbReference type="GO" id="GO:0045197">
    <property type="term" value="P:establishment or maintenance of epithelial cell apical/basal polarity"/>
    <property type="evidence" value="ECO:0007669"/>
    <property type="project" value="TreeGrafter"/>
</dbReference>